<name>A0A516R202_STRST</name>
<sequence length="242" mass="23627">MRGRDLGGPGGPGVRIALVSATPAAIAPAAAGLAAAFPEARPWNLLDDALLSDADAAGGLTPALADRMRRLIAYAVEGGARGVLLTCSLYGPVAANAGAGVPVLAADAAAFASALGGGHREVLVLATFAAALDDTLDRLRAAARAARSPTRIVGQVIAPGAVPDPGAADAVLLAQYSLAPHADALAEALGLPVHAGPHAAARALRAAVQDAVGGLADVEGRTEAARLAAAEGLTEGGTPCSE</sequence>
<evidence type="ECO:0008006" key="3">
    <source>
        <dbReference type="Google" id="ProtNLM"/>
    </source>
</evidence>
<gene>
    <name evidence="1" type="ORF">FH965_03200</name>
</gene>
<evidence type="ECO:0000313" key="1">
    <source>
        <dbReference type="EMBL" id="QDQ09688.1"/>
    </source>
</evidence>
<dbReference type="Proteomes" id="UP000316806">
    <property type="component" value="Chromosome"/>
</dbReference>
<proteinExistence type="predicted"/>
<protein>
    <recommendedName>
        <fullName evidence="3">Asp/Glu racemase</fullName>
    </recommendedName>
</protein>
<reference evidence="1 2" key="1">
    <citation type="journal article" date="2019" name="J. Ind. Microbiol. Biotechnol.">
        <title>The complete genomic sequence of Streptomyces spectabilis NRRL-2792 and identification of secondary metabolite biosynthetic gene clusters.</title>
        <authorList>
            <person name="Sinha A."/>
            <person name="Phillips-Salemka S."/>
            <person name="Niraula T.A."/>
            <person name="Short K.A."/>
            <person name="Niraula N.P."/>
        </authorList>
    </citation>
    <scope>NUCLEOTIDE SEQUENCE [LARGE SCALE GENOMIC DNA]</scope>
    <source>
        <strain evidence="1 2">NRRL 2792</strain>
    </source>
</reference>
<dbReference type="AlphaFoldDB" id="A0A516R202"/>
<accession>A0A516R202</accession>
<dbReference type="EMBL" id="CP040916">
    <property type="protein sequence ID" value="QDQ09688.1"/>
    <property type="molecule type" value="Genomic_DNA"/>
</dbReference>
<evidence type="ECO:0000313" key="2">
    <source>
        <dbReference type="Proteomes" id="UP000316806"/>
    </source>
</evidence>
<organism evidence="1 2">
    <name type="scientific">Streptomyces spectabilis</name>
    <dbReference type="NCBI Taxonomy" id="68270"/>
    <lineage>
        <taxon>Bacteria</taxon>
        <taxon>Bacillati</taxon>
        <taxon>Actinomycetota</taxon>
        <taxon>Actinomycetes</taxon>
        <taxon>Kitasatosporales</taxon>
        <taxon>Streptomycetaceae</taxon>
        <taxon>Streptomyces</taxon>
    </lineage>
</organism>
<dbReference type="RefSeq" id="WP_144001264.1">
    <property type="nucleotide sequence ID" value="NZ_CP040916.1"/>
</dbReference>